<name>A0A1R2AWK6_9CILI</name>
<comment type="caution">
    <text evidence="1">The sequence shown here is derived from an EMBL/GenBank/DDBJ whole genome shotgun (WGS) entry which is preliminary data.</text>
</comment>
<dbReference type="Proteomes" id="UP000187209">
    <property type="component" value="Unassembled WGS sequence"/>
</dbReference>
<evidence type="ECO:0000313" key="1">
    <source>
        <dbReference type="EMBL" id="OMJ68780.1"/>
    </source>
</evidence>
<accession>A0A1R2AWK6</accession>
<dbReference type="AlphaFoldDB" id="A0A1R2AWK6"/>
<dbReference type="OrthoDB" id="326811at2759"/>
<evidence type="ECO:0000313" key="2">
    <source>
        <dbReference type="Proteomes" id="UP000187209"/>
    </source>
</evidence>
<dbReference type="EMBL" id="MPUH01001282">
    <property type="protein sequence ID" value="OMJ68780.1"/>
    <property type="molecule type" value="Genomic_DNA"/>
</dbReference>
<organism evidence="1 2">
    <name type="scientific">Stentor coeruleus</name>
    <dbReference type="NCBI Taxonomy" id="5963"/>
    <lineage>
        <taxon>Eukaryota</taxon>
        <taxon>Sar</taxon>
        <taxon>Alveolata</taxon>
        <taxon>Ciliophora</taxon>
        <taxon>Postciliodesmatophora</taxon>
        <taxon>Heterotrichea</taxon>
        <taxon>Heterotrichida</taxon>
        <taxon>Stentoridae</taxon>
        <taxon>Stentor</taxon>
    </lineage>
</organism>
<reference evidence="1 2" key="1">
    <citation type="submission" date="2016-11" db="EMBL/GenBank/DDBJ databases">
        <title>The macronuclear genome of Stentor coeruleus: a giant cell with tiny introns.</title>
        <authorList>
            <person name="Slabodnick M."/>
            <person name="Ruby J.G."/>
            <person name="Reiff S.B."/>
            <person name="Swart E.C."/>
            <person name="Gosai S."/>
            <person name="Prabakaran S."/>
            <person name="Witkowska E."/>
            <person name="Larue G.E."/>
            <person name="Fisher S."/>
            <person name="Freeman R.M."/>
            <person name="Gunawardena J."/>
            <person name="Chu W."/>
            <person name="Stover N.A."/>
            <person name="Gregory B.D."/>
            <person name="Nowacki M."/>
            <person name="Derisi J."/>
            <person name="Roy S.W."/>
            <person name="Marshall W.F."/>
            <person name="Sood P."/>
        </authorList>
    </citation>
    <scope>NUCLEOTIDE SEQUENCE [LARGE SCALE GENOMIC DNA]</scope>
    <source>
        <strain evidence="1">WM001</strain>
    </source>
</reference>
<protein>
    <submittedName>
        <fullName evidence="1">Uncharacterized protein</fullName>
    </submittedName>
</protein>
<proteinExistence type="predicted"/>
<gene>
    <name evidence="1" type="ORF">SteCoe_33665</name>
</gene>
<keyword evidence="2" id="KW-1185">Reference proteome</keyword>
<sequence>MYRQQNVYNKKYAKLTEDLSKIKESHDKHVKALDLIHKNCLRHKDSAIYELQNSLKRSEELRKVLEESLINQKLKFAEFQQRANDSEQLWKKKALGYLQEMNRVKGVLYVGTERLAEFFSRPEKPEGPISTEDIEKMFKIEDEIPVLREIPHDETKVMDMFKEFNVREIATQTEDIVEVNLKEVQSSVYLKKDKSICSSQARTNAIDPSEGEQKSPSIEWGLSGSSLYSNQSYESNTLAVREEFKSHHREEAQSAKLIISSYDQEQDELIKISEGPEFLEAENLHNKEDAYKFLEDEEVEPELVSLENPKGHNHLGSLINEAPSHEEESRELSDINENSAEKVEHNFILQLDSLKFEDASMQTEPIMGQIQSGSYAWEQILENASTNEESKEALKTLQALMENNIEIVGRRRLSSRARTISIDTKCLSARESKSSNHTPSSSFSSQEILQYLMGLINSATVLISACEDKKKEMVKLDDQLESKTKLLKIIGSPNNISINRSDTMNMFPSISVDDAAVSYKQLLRKTTSVANGPPNSSWLEGYEIGFDEGKTQGMLNVMEQLKNSRPTSKEIPDKHYREIIPKRKTRRINTRVLEFNFHVAQKVIEKKKTNPGPMLMEKFLTLPISKIKLKSTVSRKNVNKILACIYFIAWEKLSTENNGNIIEATYDEFTNRYSLKTACDKKYVEFVASIIANSEYKRCCMYLKLIGKGHLANVKNYTKYAVNLYLACFNYLMTSKIGLYSINDDEDKMLIPTLRAVECIKEKFDSSTEKTLSTEILSKFDQKSQPDPKKIYPGVIELELALETILDIYELYISSIYSGIYLCLKSFGYIEPTYLLAVDADIIVRTFSKSSKDFAEDIHIEDFLIHCFKNNIGNEEEVEKKYLLDDNDDVDEFYKNGIEKLKQFIEKSKNEKLNKKTHSAKIWEERVKILESFFADECEIALLGIALYNCELDRLNN</sequence>